<feature type="binding site" evidence="5">
    <location>
        <position position="201"/>
    </location>
    <ligand>
        <name>molybdate</name>
        <dbReference type="ChEBI" id="CHEBI:36264"/>
    </ligand>
</feature>
<comment type="caution">
    <text evidence="6">The sequence shown here is derived from an EMBL/GenBank/DDBJ whole genome shotgun (WGS) entry which is preliminary data.</text>
</comment>
<dbReference type="FunFam" id="3.40.190.10:FF:000035">
    <property type="entry name" value="Molybdate ABC transporter substrate-binding protein"/>
    <property type="match status" value="1"/>
</dbReference>
<dbReference type="RefSeq" id="WP_212902532.1">
    <property type="nucleotide sequence ID" value="NZ_BOPZ01000003.1"/>
</dbReference>
<dbReference type="Gene3D" id="3.40.190.10">
    <property type="entry name" value="Periplasmic binding protein-like II"/>
    <property type="match status" value="2"/>
</dbReference>
<protein>
    <submittedName>
        <fullName evidence="6">Molybdate ABC transporter substrate-binding protein</fullName>
    </submittedName>
</protein>
<evidence type="ECO:0000256" key="3">
    <source>
        <dbReference type="ARBA" id="ARBA00022723"/>
    </source>
</evidence>
<evidence type="ECO:0000313" key="7">
    <source>
        <dbReference type="Proteomes" id="UP000679179"/>
    </source>
</evidence>
<comment type="similarity">
    <text evidence="1">Belongs to the bacterial solute-binding protein ModA family.</text>
</comment>
<dbReference type="GO" id="GO:0046872">
    <property type="term" value="F:metal ion binding"/>
    <property type="evidence" value="ECO:0007669"/>
    <property type="project" value="UniProtKB-KW"/>
</dbReference>
<dbReference type="GO" id="GO:0015689">
    <property type="term" value="P:molybdate ion transport"/>
    <property type="evidence" value="ECO:0007669"/>
    <property type="project" value="InterPro"/>
</dbReference>
<evidence type="ECO:0000256" key="5">
    <source>
        <dbReference type="PIRSR" id="PIRSR004846-1"/>
    </source>
</evidence>
<keyword evidence="7" id="KW-1185">Reference proteome</keyword>
<keyword evidence="2 5" id="KW-0500">Molybdenum</keyword>
<dbReference type="GO" id="GO:1901359">
    <property type="term" value="F:tungstate binding"/>
    <property type="evidence" value="ECO:0007669"/>
    <property type="project" value="UniProtKB-ARBA"/>
</dbReference>
<accession>A0A919RXX7</accession>
<dbReference type="Proteomes" id="UP000679179">
    <property type="component" value="Unassembled WGS sequence"/>
</dbReference>
<evidence type="ECO:0000256" key="4">
    <source>
        <dbReference type="ARBA" id="ARBA00022729"/>
    </source>
</evidence>
<reference evidence="6" key="1">
    <citation type="submission" date="2021-03" db="EMBL/GenBank/DDBJ databases">
        <title>Taxonomic study of Clostridium polyendosporum from meadow-gley soil under rice.</title>
        <authorList>
            <person name="Kobayashi H."/>
            <person name="Tanizawa Y."/>
            <person name="Yagura M."/>
        </authorList>
    </citation>
    <scope>NUCLEOTIDE SEQUENCE</scope>
    <source>
        <strain evidence="6">JCM 30710</strain>
    </source>
</reference>
<evidence type="ECO:0000313" key="6">
    <source>
        <dbReference type="EMBL" id="GIM27776.1"/>
    </source>
</evidence>
<dbReference type="PANTHER" id="PTHR30632">
    <property type="entry name" value="MOLYBDATE-BINDING PERIPLASMIC PROTEIN"/>
    <property type="match status" value="1"/>
</dbReference>
<proteinExistence type="inferred from homology"/>
<dbReference type="InterPro" id="IPR050682">
    <property type="entry name" value="ModA/WtpA"/>
</dbReference>
<keyword evidence="3 5" id="KW-0479">Metal-binding</keyword>
<dbReference type="EMBL" id="BOPZ01000003">
    <property type="protein sequence ID" value="GIM27776.1"/>
    <property type="molecule type" value="Genomic_DNA"/>
</dbReference>
<dbReference type="SUPFAM" id="SSF53850">
    <property type="entry name" value="Periplasmic binding protein-like II"/>
    <property type="match status" value="1"/>
</dbReference>
<dbReference type="Pfam" id="PF13531">
    <property type="entry name" value="SBP_bac_11"/>
    <property type="match status" value="1"/>
</dbReference>
<dbReference type="InterPro" id="IPR005950">
    <property type="entry name" value="ModA"/>
</dbReference>
<dbReference type="PIRSF" id="PIRSF004846">
    <property type="entry name" value="ModA"/>
    <property type="match status" value="1"/>
</dbReference>
<dbReference type="NCBIfam" id="TIGR01256">
    <property type="entry name" value="modA"/>
    <property type="match status" value="1"/>
</dbReference>
<gene>
    <name evidence="6" type="primary">modA</name>
    <name evidence="6" type="ORF">CPJCM30710_04420</name>
</gene>
<dbReference type="AlphaFoldDB" id="A0A919RXX7"/>
<dbReference type="CDD" id="cd13537">
    <property type="entry name" value="PBP2_YvgL_like"/>
    <property type="match status" value="1"/>
</dbReference>
<organism evidence="6 7">
    <name type="scientific">Clostridium polyendosporum</name>
    <dbReference type="NCBI Taxonomy" id="69208"/>
    <lineage>
        <taxon>Bacteria</taxon>
        <taxon>Bacillati</taxon>
        <taxon>Bacillota</taxon>
        <taxon>Clostridia</taxon>
        <taxon>Eubacteriales</taxon>
        <taxon>Clostridiaceae</taxon>
        <taxon>Clostridium</taxon>
    </lineage>
</organism>
<dbReference type="GO" id="GO:0030973">
    <property type="term" value="F:molybdate ion binding"/>
    <property type="evidence" value="ECO:0007669"/>
    <property type="project" value="UniProtKB-ARBA"/>
</dbReference>
<feature type="binding site" evidence="5">
    <location>
        <position position="75"/>
    </location>
    <ligand>
        <name>molybdate</name>
        <dbReference type="ChEBI" id="CHEBI:36264"/>
    </ligand>
</feature>
<sequence length="267" mass="29096">MKKTNSLLAITLSIIFTLLITGCSKTQPSQDIKKANSVTLTVSAAASLKDSMEEIKKIYASEKPNVSITYNFGASGSLQQQIEQGAPADIFISAATKQMKALQEKGLIINETKKDLLENKVVLITSKDKSDIKDFTDLANEKVKKVALGEPKSVPVGQYSQEVLTKLNILEKVQSKAVFAKDVKEVLTWVETGNVDAGIVYETDAKVSQKVNIVAPAPDNSHSPIIYPAAAIKASKNVDEAKEFINFLSSDKAKEAFEKYGFHVIKK</sequence>
<dbReference type="InterPro" id="IPR041879">
    <property type="entry name" value="YvgL-like_PBP2"/>
</dbReference>
<keyword evidence="4" id="KW-0732">Signal</keyword>
<name>A0A919RXX7_9CLOT</name>
<evidence type="ECO:0000256" key="1">
    <source>
        <dbReference type="ARBA" id="ARBA00009175"/>
    </source>
</evidence>
<dbReference type="PROSITE" id="PS51257">
    <property type="entry name" value="PROKAR_LIPOPROTEIN"/>
    <property type="match status" value="1"/>
</dbReference>
<feature type="binding site" evidence="5">
    <location>
        <position position="47"/>
    </location>
    <ligand>
        <name>molybdate</name>
        <dbReference type="ChEBI" id="CHEBI:36264"/>
    </ligand>
</feature>
<dbReference type="PANTHER" id="PTHR30632:SF0">
    <property type="entry name" value="SULFATE-BINDING PROTEIN"/>
    <property type="match status" value="1"/>
</dbReference>
<evidence type="ECO:0000256" key="2">
    <source>
        <dbReference type="ARBA" id="ARBA00022505"/>
    </source>
</evidence>
<feature type="binding site" evidence="5">
    <location>
        <position position="183"/>
    </location>
    <ligand>
        <name>molybdate</name>
        <dbReference type="ChEBI" id="CHEBI:36264"/>
    </ligand>
</feature>